<dbReference type="GO" id="GO:0015629">
    <property type="term" value="C:actin cytoskeleton"/>
    <property type="evidence" value="ECO:0007669"/>
    <property type="project" value="UniProtKB-ARBA"/>
</dbReference>
<feature type="coiled-coil region" evidence="3">
    <location>
        <begin position="769"/>
        <end position="803"/>
    </location>
</feature>
<dbReference type="GO" id="GO:0032153">
    <property type="term" value="C:cell division site"/>
    <property type="evidence" value="ECO:0007669"/>
    <property type="project" value="UniProtKB-ARBA"/>
</dbReference>
<feature type="domain" description="DAD" evidence="5">
    <location>
        <begin position="1549"/>
        <end position="1581"/>
    </location>
</feature>
<feature type="region of interest" description="Disordered" evidence="4">
    <location>
        <begin position="1"/>
        <end position="65"/>
    </location>
</feature>
<feature type="compositionally biased region" description="Gly residues" evidence="4">
    <location>
        <begin position="892"/>
        <end position="906"/>
    </location>
</feature>
<dbReference type="OrthoDB" id="1104827at2759"/>
<evidence type="ECO:0000313" key="9">
    <source>
        <dbReference type="Proteomes" id="UP000672032"/>
    </source>
</evidence>
<evidence type="ECO:0000259" key="6">
    <source>
        <dbReference type="PROSITE" id="PS51232"/>
    </source>
</evidence>
<keyword evidence="1 3" id="KW-0175">Coiled coil</keyword>
<feature type="compositionally biased region" description="Polar residues" evidence="4">
    <location>
        <begin position="171"/>
        <end position="211"/>
    </location>
</feature>
<accession>A0A8A3PQP0</accession>
<dbReference type="SMART" id="SM01139">
    <property type="entry name" value="Drf_FH3"/>
    <property type="match status" value="1"/>
</dbReference>
<name>A0A8A3PQP0_9HELO</name>
<keyword evidence="9" id="KW-1185">Reference proteome</keyword>
<evidence type="ECO:0008006" key="10">
    <source>
        <dbReference type="Google" id="ProtNLM"/>
    </source>
</evidence>
<feature type="compositionally biased region" description="Polar residues" evidence="4">
    <location>
        <begin position="986"/>
        <end position="998"/>
    </location>
</feature>
<feature type="region of interest" description="Disordered" evidence="4">
    <location>
        <begin position="889"/>
        <end position="909"/>
    </location>
</feature>
<feature type="domain" description="GBD/FH3" evidence="6">
    <location>
        <begin position="273"/>
        <end position="702"/>
    </location>
</feature>
<dbReference type="GO" id="GO:0031267">
    <property type="term" value="F:small GTPase binding"/>
    <property type="evidence" value="ECO:0007669"/>
    <property type="project" value="InterPro"/>
</dbReference>
<feature type="domain" description="FH2" evidence="7">
    <location>
        <begin position="1114"/>
        <end position="1535"/>
    </location>
</feature>
<feature type="coiled-coil region" evidence="3">
    <location>
        <begin position="1404"/>
        <end position="1431"/>
    </location>
</feature>
<dbReference type="FunFam" id="1.25.10.10:FF:000291">
    <property type="entry name" value="Cytokinesis protein sepA"/>
    <property type="match status" value="1"/>
</dbReference>
<sequence length="1762" mass="195146">MSSSGKSSFFSRNKKDKRNTSEEGRQLSSAGNNDGSSSRGSQSSRHARMSSVASEDAPGSPGMDSTGINMMAGVITSIPYDSVMADGRSPIPVDYLPRSDQLPLRREPLPHHLNMSGSDFHQYPASDAASTNGSSHPSGPRPPLGGSNVTMASTGNRTVQLQQLGPNRVSIASTANGSHNSRYDSYSTNQSSSYGGRISFDQQSIDSMTERSSVLSTGSSSKTALPGSHSSSSLSPSYQPTSGRDTQRLTKLPQHLSPGYGSPVASPDGFKLNKPSDDRVIEEQFLSLMQKRGWHNLPDQARRQMMAYTPAKKWTLVHQDRLTEWQGEQKRRTNTRQTGQYGSAMEMILNAEEEGTPEWFVKKVMDNSISAKQLQSLAVSLRTQPIGWVKTFVECQGQVALTNVLGKINRRQAQGPTGPEGSISDKDLDREYDICKCLKALMNNKFGADDALQHQQVIVALATSLVSPRIPTRRVASEVLTFLCHWADGQGHLKVVQAMDYVKNQQGENGRFDAWMRVVEVTVDGRGKMGSLVGASEEVRTGGAGMENLLMEYALTTMFLINMIVDAPERDLQLRVHIRAQFTACGIKRILTKMEGFQYDVLDKQIERFRTNEAIDYEDLLERENSSMKDSIEGELKDLTDPGQIVDAIMQKVQGSRTQDYFVSAMQHLLLIRDSDSEERLRMFQLVDSMLSYVAMDRRLPDMDLKQSLNFTVQSLLDKLHTDSEARQALDEALEARQIADSAMAERDEMRARIEMGADGLVGKLQKQLDEQAQIIEVQRRQIDALKGEMENLQTVRAKEAQRNELETRELYLMLRDAQDIAASNATKGGAGLGETDPSQMKGILDRERLMDRLEMQIERQKTQYKLEGRVWGDAAGPSDRLRALREEMDGGDSGLGRSGGGGYGVPPGDYANSILGNVTRTRIPRKPVGVEDFSEGSDVEDEEDMVYEKPRVVKLRRPKQSKGYLEEMSSKVERYDASDDEENDGITTGPSHPSLESDSPKTPRDETSSKADDPPKAPGFNGPPPPPPPPMPGQGPPGFNGPPPPPPPPPPPGMAAPGAPGFGGPPPPPPPPGMPGMMGMPPPPPPPPPPGMPGKMSGHFLSQPAYNAAPTLGMGVARSKKKLKVIHWEKVDTPLTTHWAAHAPTAAEKEEKYAELTRKGVLDEVEKLFLAKEIKQIGKSSKAKSDKKQIISSDLMRTFQISLAKFSTYPPEKVVQMIIHCDKEVLDNPVVMDFLIRDDMCNIPENTAKVMAPYSKDWTGPDANKENRESDPSELTREDQIYLQTAFELRHYWKSRIRALSLTRTFEQEYDEISEKLKQVVAVSESLRDSVSLMNVLGLILDIGNYMNDSNKQASGFKLSSLARLGMVKDDKNESTFADLVERIVRTQYSEWEGFTDDIAGVVAAQKLNVEQLQQDAKRYIDNIKNVQTSLDSGNLSDPKKFHPQDRVSQIVQRSMKDARRKAEQMQLFLEEMIRTYDDIMVFYGEDPSDENARREFFSKLAIFVTEWKKSKEKNLLLEAIRKRNEESMKRKRAQINLGTTASAGPPSPSSTGAMDSLLEKLRAAAPQARDQRDRRRRARLQNRHQVRVASGQKIPDPGEMPEAEAALMSPESVSTDGLLSPDLLPPKEVENETDDVADRAAQLLQGMRGADGADEGDAETSRRDSARRSRRRNNAEEERNERRRRRQKATSTSEAAIPDAEGEATVEEANTKETTILAPGTPLSEESESILTPTMIVSPPEGTEGTEEEGSSQKPIELDE</sequence>
<feature type="compositionally biased region" description="Pro residues" evidence="4">
    <location>
        <begin position="1064"/>
        <end position="1093"/>
    </location>
</feature>
<dbReference type="GO" id="GO:0005934">
    <property type="term" value="C:cellular bud tip"/>
    <property type="evidence" value="ECO:0007669"/>
    <property type="project" value="UniProtKB-ARBA"/>
</dbReference>
<feature type="region of interest" description="Disordered" evidence="4">
    <location>
        <begin position="171"/>
        <end position="275"/>
    </location>
</feature>
<evidence type="ECO:0000256" key="3">
    <source>
        <dbReference type="SAM" id="Coils"/>
    </source>
</evidence>
<comment type="similarity">
    <text evidence="2">Belongs to the formin homology family. BNI1 subfamily.</text>
</comment>
<feature type="compositionally biased region" description="Basic and acidic residues" evidence="4">
    <location>
        <begin position="1264"/>
        <end position="1277"/>
    </location>
</feature>
<dbReference type="InterPro" id="IPR014767">
    <property type="entry name" value="DAD_dom"/>
</dbReference>
<dbReference type="InterPro" id="IPR010473">
    <property type="entry name" value="GTPase-bd"/>
</dbReference>
<evidence type="ECO:0000313" key="8">
    <source>
        <dbReference type="EMBL" id="QSZ37808.1"/>
    </source>
</evidence>
<dbReference type="Gene3D" id="1.25.10.10">
    <property type="entry name" value="Leucine-rich Repeat Variant"/>
    <property type="match status" value="1"/>
</dbReference>
<dbReference type="PROSITE" id="PS51232">
    <property type="entry name" value="GBD_FH3"/>
    <property type="match status" value="1"/>
</dbReference>
<feature type="compositionally biased region" description="Polar residues" evidence="4">
    <location>
        <begin position="128"/>
        <end position="137"/>
    </location>
</feature>
<dbReference type="Proteomes" id="UP000672032">
    <property type="component" value="Chromosome 9"/>
</dbReference>
<feature type="compositionally biased region" description="Basic residues" evidence="4">
    <location>
        <begin position="1576"/>
        <end position="1588"/>
    </location>
</feature>
<dbReference type="FunFam" id="1.20.58.2220:FF:000006">
    <property type="entry name" value="Cytokinesis protein sepA"/>
    <property type="match status" value="1"/>
</dbReference>
<dbReference type="Pfam" id="PF06367">
    <property type="entry name" value="Drf_FH3"/>
    <property type="match status" value="1"/>
</dbReference>
<feature type="region of interest" description="Disordered" evidence="4">
    <location>
        <begin position="1255"/>
        <end position="1277"/>
    </location>
</feature>
<dbReference type="SMART" id="SM01140">
    <property type="entry name" value="Drf_GBD"/>
    <property type="match status" value="1"/>
</dbReference>
<dbReference type="InterPro" id="IPR014768">
    <property type="entry name" value="GBD/FH3_dom"/>
</dbReference>
<dbReference type="PROSITE" id="PS51444">
    <property type="entry name" value="FH2"/>
    <property type="match status" value="1"/>
</dbReference>
<feature type="compositionally biased region" description="Basic and acidic residues" evidence="4">
    <location>
        <begin position="999"/>
        <end position="1016"/>
    </location>
</feature>
<dbReference type="GO" id="GO:0032991">
    <property type="term" value="C:protein-containing complex"/>
    <property type="evidence" value="ECO:0007669"/>
    <property type="project" value="UniProtKB-ARBA"/>
</dbReference>
<dbReference type="InterPro" id="IPR011989">
    <property type="entry name" value="ARM-like"/>
</dbReference>
<dbReference type="Pfam" id="PF02181">
    <property type="entry name" value="FH2"/>
    <property type="match status" value="1"/>
</dbReference>
<dbReference type="SUPFAM" id="SSF101447">
    <property type="entry name" value="Formin homology 2 domain (FH2 domain)"/>
    <property type="match status" value="1"/>
</dbReference>
<feature type="compositionally biased region" description="Low complexity" evidence="4">
    <location>
        <begin position="212"/>
        <end position="242"/>
    </location>
</feature>
<feature type="region of interest" description="Disordered" evidence="4">
    <location>
        <begin position="1648"/>
        <end position="1762"/>
    </location>
</feature>
<dbReference type="InterPro" id="IPR015425">
    <property type="entry name" value="FH2_Formin"/>
</dbReference>
<dbReference type="FunFam" id="1.10.238.150:FF:000003">
    <property type="entry name" value="Cytokinesis protein SepA"/>
    <property type="match status" value="1"/>
</dbReference>
<dbReference type="GO" id="GO:0033554">
    <property type="term" value="P:cellular response to stress"/>
    <property type="evidence" value="ECO:0007669"/>
    <property type="project" value="UniProtKB-ARBA"/>
</dbReference>
<protein>
    <recommendedName>
        <fullName evidence="10">Cytokinesis protein sepA</fullName>
    </recommendedName>
</protein>
<dbReference type="InterPro" id="IPR042201">
    <property type="entry name" value="FH2_Formin_sf"/>
</dbReference>
<gene>
    <name evidence="8" type="ORF">DSL72_008908</name>
</gene>
<dbReference type="InterPro" id="IPR016024">
    <property type="entry name" value="ARM-type_fold"/>
</dbReference>
<dbReference type="GO" id="GO:0003779">
    <property type="term" value="F:actin binding"/>
    <property type="evidence" value="ECO:0007669"/>
    <property type="project" value="InterPro"/>
</dbReference>
<feature type="compositionally biased region" description="Low complexity" evidence="4">
    <location>
        <begin position="1540"/>
        <end position="1555"/>
    </location>
</feature>
<dbReference type="PANTHER" id="PTHR47102:SF2">
    <property type="entry name" value="PROTEIN BNI1"/>
    <property type="match status" value="1"/>
</dbReference>
<reference evidence="8" key="1">
    <citation type="submission" date="2020-10" db="EMBL/GenBank/DDBJ databases">
        <title>Genome Sequence of Monilinia vaccinii-corymbosi Sheds Light on Mummy Berry Disease Infection of Blueberry and Mating Type.</title>
        <authorList>
            <person name="Yow A.G."/>
            <person name="Zhang Y."/>
            <person name="Bansal K."/>
            <person name="Eacker S.M."/>
            <person name="Sullivan S."/>
            <person name="Liachko I."/>
            <person name="Cubeta M.A."/>
            <person name="Rollins J.A."/>
            <person name="Ashrafi H."/>
        </authorList>
    </citation>
    <scope>NUCLEOTIDE SEQUENCE</scope>
    <source>
        <strain evidence="8">RL-1</strain>
    </source>
</reference>
<evidence type="ECO:0000259" key="7">
    <source>
        <dbReference type="PROSITE" id="PS51444"/>
    </source>
</evidence>
<evidence type="ECO:0000259" key="5">
    <source>
        <dbReference type="PROSITE" id="PS51231"/>
    </source>
</evidence>
<proteinExistence type="inferred from homology"/>
<dbReference type="Gene3D" id="6.10.30.50">
    <property type="match status" value="1"/>
</dbReference>
<dbReference type="FunFam" id="6.10.30.50:FF:000001">
    <property type="entry name" value="Cytokinesis sepA protein"/>
    <property type="match status" value="1"/>
</dbReference>
<dbReference type="PANTHER" id="PTHR47102">
    <property type="entry name" value="PROTEIN BNI1"/>
    <property type="match status" value="1"/>
</dbReference>
<feature type="region of interest" description="Disordered" evidence="4">
    <location>
        <begin position="103"/>
        <end position="152"/>
    </location>
</feature>
<dbReference type="GO" id="GO:0051016">
    <property type="term" value="P:barbed-end actin filament capping"/>
    <property type="evidence" value="ECO:0007669"/>
    <property type="project" value="TreeGrafter"/>
</dbReference>
<feature type="compositionally biased region" description="Low complexity" evidence="4">
    <location>
        <begin position="1"/>
        <end position="11"/>
    </location>
</feature>
<evidence type="ECO:0000256" key="4">
    <source>
        <dbReference type="SAM" id="MobiDB-lite"/>
    </source>
</evidence>
<dbReference type="Gene3D" id="1.10.238.150">
    <property type="entry name" value="Formin, FH3 diaphanous domain"/>
    <property type="match status" value="1"/>
</dbReference>
<organism evidence="8 9">
    <name type="scientific">Monilinia vaccinii-corymbosi</name>
    <dbReference type="NCBI Taxonomy" id="61207"/>
    <lineage>
        <taxon>Eukaryota</taxon>
        <taxon>Fungi</taxon>
        <taxon>Dikarya</taxon>
        <taxon>Ascomycota</taxon>
        <taxon>Pezizomycotina</taxon>
        <taxon>Leotiomycetes</taxon>
        <taxon>Helotiales</taxon>
        <taxon>Sclerotiniaceae</taxon>
        <taxon>Monilinia</taxon>
    </lineage>
</organism>
<dbReference type="SUPFAM" id="SSF48371">
    <property type="entry name" value="ARM repeat"/>
    <property type="match status" value="1"/>
</dbReference>
<dbReference type="Gene3D" id="1.20.58.2220">
    <property type="entry name" value="Formin, FH2 domain"/>
    <property type="match status" value="1"/>
</dbReference>
<dbReference type="GO" id="GO:0051017">
    <property type="term" value="P:actin filament bundle assembly"/>
    <property type="evidence" value="ECO:0007669"/>
    <property type="project" value="TreeGrafter"/>
</dbReference>
<evidence type="ECO:0000256" key="1">
    <source>
        <dbReference type="ARBA" id="ARBA00023054"/>
    </source>
</evidence>
<dbReference type="InterPro" id="IPR051661">
    <property type="entry name" value="Actin_filament_regulator"/>
</dbReference>
<dbReference type="GO" id="GO:0043332">
    <property type="term" value="C:mating projection tip"/>
    <property type="evidence" value="ECO:0007669"/>
    <property type="project" value="TreeGrafter"/>
</dbReference>
<dbReference type="GO" id="GO:0005938">
    <property type="term" value="C:cell cortex"/>
    <property type="evidence" value="ECO:0007669"/>
    <property type="project" value="UniProtKB-ARBA"/>
</dbReference>
<dbReference type="GO" id="GO:0030010">
    <property type="term" value="P:establishment of cell polarity"/>
    <property type="evidence" value="ECO:0007669"/>
    <property type="project" value="UniProtKB-ARBA"/>
</dbReference>
<dbReference type="PROSITE" id="PS51231">
    <property type="entry name" value="DAD"/>
    <property type="match status" value="1"/>
</dbReference>
<feature type="compositionally biased region" description="Basic and acidic residues" evidence="4">
    <location>
        <begin position="1661"/>
        <end position="1683"/>
    </location>
</feature>
<feature type="compositionally biased region" description="Low complexity" evidence="4">
    <location>
        <begin position="28"/>
        <end position="44"/>
    </location>
</feature>
<feature type="compositionally biased region" description="Basic and acidic residues" evidence="4">
    <location>
        <begin position="965"/>
        <end position="978"/>
    </location>
</feature>
<feature type="compositionally biased region" description="Pro residues" evidence="4">
    <location>
        <begin position="1022"/>
        <end position="1055"/>
    </location>
</feature>
<dbReference type="InterPro" id="IPR010472">
    <property type="entry name" value="FH3_dom"/>
</dbReference>
<dbReference type="Pfam" id="PF06371">
    <property type="entry name" value="Drf_GBD"/>
    <property type="match status" value="1"/>
</dbReference>
<dbReference type="EMBL" id="CP063413">
    <property type="protein sequence ID" value="QSZ37808.1"/>
    <property type="molecule type" value="Genomic_DNA"/>
</dbReference>
<dbReference type="SMART" id="SM00498">
    <property type="entry name" value="FH2"/>
    <property type="match status" value="1"/>
</dbReference>
<feature type="region of interest" description="Disordered" evidence="4">
    <location>
        <begin position="1528"/>
        <end position="1631"/>
    </location>
</feature>
<feature type="region of interest" description="Disordered" evidence="4">
    <location>
        <begin position="962"/>
        <end position="1100"/>
    </location>
</feature>
<evidence type="ECO:0000256" key="2">
    <source>
        <dbReference type="ARBA" id="ARBA00037935"/>
    </source>
</evidence>
<dbReference type="GO" id="GO:1903475">
    <property type="term" value="P:mitotic actomyosin contractile ring assembly"/>
    <property type="evidence" value="ECO:0007669"/>
    <property type="project" value="TreeGrafter"/>
</dbReference>
<dbReference type="GO" id="GO:0000131">
    <property type="term" value="C:incipient cellular bud site"/>
    <property type="evidence" value="ECO:0007669"/>
    <property type="project" value="UniProtKB-ARBA"/>
</dbReference>